<sequence length="856" mass="97204">MIRHVYVQAFIAVAFHGATHDLVQYLLESARSQPVSFSLRTGYETPGLARMAVTLRTAERHLGLDPDEWITYYILCTMCWDCHHPAVLDHLPLNGKCVQEDCDGMLFQPKQYSNGKTRQVPIKVLATTSPISSIQHLLLRPRKHVELNHWRSGLADDPRHKPPINMEDWVGSVDKEHRLFDMHDGWGWNAIRAGIQRRQGGLWGVTDVDVKELNQRFVALPNGLVLILNLDWFRVMKRGNYSVGAIYLTVCNNPCSKRFLRKETFLLATIPGPDEPSLEQLNHILQVFIPDLIALYNGQSLVNCFLYANTSDLPAARKASGLRGHTSKWFMCPVCKQPLHSLTDPKCFDPDNFEYRDENRFLKYAYRTHNADAATREEIAEERGVRWSAPHALLEWMPVTNTPTEFMHAAFLGMHVHMCQGMFTKRNRRDNPLKKFEEWIDSVWWPGTAGRVPKGLLTAGTGKADQWRNMVAILPVGLYQAWQTDGIIPDSEAPLLKSKQKAAIKAKWVATLVKERRAAAAAYEPGTTIEDLEYIEQMTMSRNYRAHYATALEWCTAIRIWVSQSISVAEARRAQNCHNRACQEWASMFCHLTPYFHFLAHFIIFILRFGPRFNGWLSKVNHNGHQGGELEATMVHSWTKLHLIYDLIIQLEGTHGEVSLEDKDNIRDLRECLQGQKRSAQSRGTLLSMVAAMTAQEAGGMSSEYASHHFTRAHQRCNLRVEGLYTLVFCYLRDIWKDKVTLIADTSFSKDGSPFIALSVPTYSHLTVSGQRYGTATSHHGKAHSYTYINGRQPVKIVHIFKVEHSFEDERVPALIANLAVVQPFLSSTAGEYLPWAARAADLGIGVWPGSFPPLL</sequence>
<dbReference type="AlphaFoldDB" id="A0A1Y2ISF3"/>
<accession>A0A1Y2ISF3</accession>
<dbReference type="OrthoDB" id="3248986at2759"/>
<dbReference type="PANTHER" id="PTHR46579:SF1">
    <property type="entry name" value="F5_8 TYPE C DOMAIN-CONTAINING PROTEIN"/>
    <property type="match status" value="1"/>
</dbReference>
<keyword evidence="2" id="KW-1185">Reference proteome</keyword>
<dbReference type="PANTHER" id="PTHR46579">
    <property type="entry name" value="F5/8 TYPE C DOMAIN-CONTAINING PROTEIN-RELATED"/>
    <property type="match status" value="1"/>
</dbReference>
<evidence type="ECO:0000313" key="1">
    <source>
        <dbReference type="EMBL" id="OSD04070.1"/>
    </source>
</evidence>
<organism evidence="1 2">
    <name type="scientific">Trametes coccinea (strain BRFM310)</name>
    <name type="common">Pycnoporus coccineus</name>
    <dbReference type="NCBI Taxonomy" id="1353009"/>
    <lineage>
        <taxon>Eukaryota</taxon>
        <taxon>Fungi</taxon>
        <taxon>Dikarya</taxon>
        <taxon>Basidiomycota</taxon>
        <taxon>Agaricomycotina</taxon>
        <taxon>Agaricomycetes</taxon>
        <taxon>Polyporales</taxon>
        <taxon>Polyporaceae</taxon>
        <taxon>Trametes</taxon>
    </lineage>
</organism>
<dbReference type="STRING" id="1353009.A0A1Y2ISF3"/>
<protein>
    <submittedName>
        <fullName evidence="1">Uncharacterized protein</fullName>
    </submittedName>
</protein>
<dbReference type="Proteomes" id="UP000193067">
    <property type="component" value="Unassembled WGS sequence"/>
</dbReference>
<reference evidence="1 2" key="1">
    <citation type="journal article" date="2015" name="Biotechnol. Biofuels">
        <title>Enhanced degradation of softwood versus hardwood by the white-rot fungus Pycnoporus coccineus.</title>
        <authorList>
            <person name="Couturier M."/>
            <person name="Navarro D."/>
            <person name="Chevret D."/>
            <person name="Henrissat B."/>
            <person name="Piumi F."/>
            <person name="Ruiz-Duenas F.J."/>
            <person name="Martinez A.T."/>
            <person name="Grigoriev I.V."/>
            <person name="Riley R."/>
            <person name="Lipzen A."/>
            <person name="Berrin J.G."/>
            <person name="Master E.R."/>
            <person name="Rosso M.N."/>
        </authorList>
    </citation>
    <scope>NUCLEOTIDE SEQUENCE [LARGE SCALE GENOMIC DNA]</scope>
    <source>
        <strain evidence="1 2">BRFM310</strain>
    </source>
</reference>
<dbReference type="EMBL" id="KZ084098">
    <property type="protein sequence ID" value="OSD04070.1"/>
    <property type="molecule type" value="Genomic_DNA"/>
</dbReference>
<proteinExistence type="predicted"/>
<evidence type="ECO:0000313" key="2">
    <source>
        <dbReference type="Proteomes" id="UP000193067"/>
    </source>
</evidence>
<gene>
    <name evidence="1" type="ORF">PYCCODRAFT_1444205</name>
</gene>
<name>A0A1Y2ISF3_TRAC3</name>